<accession>A0A9P3GNN3</accession>
<feature type="compositionally biased region" description="Basic and acidic residues" evidence="1">
    <location>
        <begin position="387"/>
        <end position="403"/>
    </location>
</feature>
<feature type="compositionally biased region" description="Basic and acidic residues" evidence="1">
    <location>
        <begin position="138"/>
        <end position="147"/>
    </location>
</feature>
<feature type="compositionally biased region" description="Low complexity" evidence="1">
    <location>
        <begin position="427"/>
        <end position="458"/>
    </location>
</feature>
<dbReference type="EMBL" id="BPQB01000063">
    <property type="protein sequence ID" value="GJE96750.1"/>
    <property type="molecule type" value="Genomic_DNA"/>
</dbReference>
<feature type="compositionally biased region" description="Polar residues" evidence="1">
    <location>
        <begin position="459"/>
        <end position="487"/>
    </location>
</feature>
<feature type="region of interest" description="Disordered" evidence="1">
    <location>
        <begin position="340"/>
        <end position="487"/>
    </location>
</feature>
<feature type="signal peptide" evidence="2">
    <location>
        <begin position="1"/>
        <end position="21"/>
    </location>
</feature>
<feature type="region of interest" description="Disordered" evidence="1">
    <location>
        <begin position="138"/>
        <end position="160"/>
    </location>
</feature>
<sequence>MASGFHVLYTIPLWLGGLASSEHPHRLVHMTFQVYANKAISTTPYTWSDNSRLYQPIIVIVGTCSNRQTLSSGFQYSTEWVAHAGRFSSCGTVGISADLFLRGKLLPIVSEINAATTIIPNFSGIKQSQWNLALTTWSEHRDRKDEPPPPPSAVDGSPDEPLKFLWKHHDKLNYEHTSPSQHIADGVYTVTCDTENSLEIPTIYKQGTMAIDLRGKVTLQLDVHLDNHGLPSDWSSKASVEWTASIVVHSEAAGLVVNVSSSPPMFKSLEYTTGTGDHPTLDPEDLLRAVFPPTVDVSDANIEFSRFARVWQSCYPGSSAFTLCNPVFNAKGDLLFELQPYADPTSPTDPDAPPPTFAFSKMPGGRRDPFGVRRGTNRPHRTASRQTGERRPSPARPYEDTHRAGRAGASTPEPHANGAMRPRDSSRFSMSSRSMSPSVPSGTRAPVPRPVVTTTMPASRSQWNITASEEMTPTKAYSTQSSESAYS</sequence>
<evidence type="ECO:0000256" key="1">
    <source>
        <dbReference type="SAM" id="MobiDB-lite"/>
    </source>
</evidence>
<evidence type="ECO:0000256" key="2">
    <source>
        <dbReference type="SAM" id="SignalP"/>
    </source>
</evidence>
<dbReference type="AlphaFoldDB" id="A0A9P3GNN3"/>
<comment type="caution">
    <text evidence="3">The sequence shown here is derived from an EMBL/GenBank/DDBJ whole genome shotgun (WGS) entry which is preliminary data.</text>
</comment>
<name>A0A9P3GNN3_9APHY</name>
<organism evidence="3 4">
    <name type="scientific">Phanerochaete sordida</name>
    <dbReference type="NCBI Taxonomy" id="48140"/>
    <lineage>
        <taxon>Eukaryota</taxon>
        <taxon>Fungi</taxon>
        <taxon>Dikarya</taxon>
        <taxon>Basidiomycota</taxon>
        <taxon>Agaricomycotina</taxon>
        <taxon>Agaricomycetes</taxon>
        <taxon>Polyporales</taxon>
        <taxon>Phanerochaetaceae</taxon>
        <taxon>Phanerochaete</taxon>
    </lineage>
</organism>
<protein>
    <submittedName>
        <fullName evidence="3">Uncharacterized protein</fullName>
    </submittedName>
</protein>
<evidence type="ECO:0000313" key="4">
    <source>
        <dbReference type="Proteomes" id="UP000703269"/>
    </source>
</evidence>
<proteinExistence type="predicted"/>
<dbReference type="Proteomes" id="UP000703269">
    <property type="component" value="Unassembled WGS sequence"/>
</dbReference>
<feature type="chain" id="PRO_5040382877" evidence="2">
    <location>
        <begin position="22"/>
        <end position="487"/>
    </location>
</feature>
<reference evidence="3 4" key="1">
    <citation type="submission" date="2021-08" db="EMBL/GenBank/DDBJ databases">
        <title>Draft Genome Sequence of Phanerochaete sordida strain YK-624.</title>
        <authorList>
            <person name="Mori T."/>
            <person name="Dohra H."/>
            <person name="Suzuki T."/>
            <person name="Kawagishi H."/>
            <person name="Hirai H."/>
        </authorList>
    </citation>
    <scope>NUCLEOTIDE SEQUENCE [LARGE SCALE GENOMIC DNA]</scope>
    <source>
        <strain evidence="3 4">YK-624</strain>
    </source>
</reference>
<keyword evidence="2" id="KW-0732">Signal</keyword>
<gene>
    <name evidence="3" type="ORF">PsYK624_129560</name>
</gene>
<keyword evidence="4" id="KW-1185">Reference proteome</keyword>
<evidence type="ECO:0000313" key="3">
    <source>
        <dbReference type="EMBL" id="GJE96750.1"/>
    </source>
</evidence>
<dbReference type="OrthoDB" id="5429442at2759"/>